<proteinExistence type="predicted"/>
<comment type="caution">
    <text evidence="1">The sequence shown here is derived from an EMBL/GenBank/DDBJ whole genome shotgun (WGS) entry which is preliminary data.</text>
</comment>
<protein>
    <submittedName>
        <fullName evidence="1">Uncharacterized protein</fullName>
    </submittedName>
</protein>
<gene>
    <name evidence="1" type="ORF">BP5796_02680</name>
</gene>
<dbReference type="AlphaFoldDB" id="A0A3D8SYX9"/>
<organism evidence="1 2">
    <name type="scientific">Coleophoma crateriformis</name>
    <dbReference type="NCBI Taxonomy" id="565419"/>
    <lineage>
        <taxon>Eukaryota</taxon>
        <taxon>Fungi</taxon>
        <taxon>Dikarya</taxon>
        <taxon>Ascomycota</taxon>
        <taxon>Pezizomycotina</taxon>
        <taxon>Leotiomycetes</taxon>
        <taxon>Helotiales</taxon>
        <taxon>Dermateaceae</taxon>
        <taxon>Coleophoma</taxon>
    </lineage>
</organism>
<evidence type="ECO:0000313" key="1">
    <source>
        <dbReference type="EMBL" id="RDW91515.1"/>
    </source>
</evidence>
<reference evidence="1 2" key="1">
    <citation type="journal article" date="2018" name="IMA Fungus">
        <title>IMA Genome-F 9: Draft genome sequence of Annulohypoxylon stygium, Aspergillus mulundensis, Berkeleyomyces basicola (syn. Thielaviopsis basicola), Ceratocystis smalleyi, two Cercospora beticola strains, Coleophoma cylindrospora, Fusarium fracticaudum, Phialophora cf. hyalina, and Morchella septimelata.</title>
        <authorList>
            <person name="Wingfield B.D."/>
            <person name="Bills G.F."/>
            <person name="Dong Y."/>
            <person name="Huang W."/>
            <person name="Nel W.J."/>
            <person name="Swalarsk-Parry B.S."/>
            <person name="Vaghefi N."/>
            <person name="Wilken P.M."/>
            <person name="An Z."/>
            <person name="de Beer Z.W."/>
            <person name="De Vos L."/>
            <person name="Chen L."/>
            <person name="Duong T.A."/>
            <person name="Gao Y."/>
            <person name="Hammerbacher A."/>
            <person name="Kikkert J.R."/>
            <person name="Li Y."/>
            <person name="Li H."/>
            <person name="Li K."/>
            <person name="Li Q."/>
            <person name="Liu X."/>
            <person name="Ma X."/>
            <person name="Naidoo K."/>
            <person name="Pethybridge S.J."/>
            <person name="Sun J."/>
            <person name="Steenkamp E.T."/>
            <person name="van der Nest M.A."/>
            <person name="van Wyk S."/>
            <person name="Wingfield M.J."/>
            <person name="Xiong C."/>
            <person name="Yue Q."/>
            <person name="Zhang X."/>
        </authorList>
    </citation>
    <scope>NUCLEOTIDE SEQUENCE [LARGE SCALE GENOMIC DNA]</scope>
    <source>
        <strain evidence="1 2">BP5796</strain>
    </source>
</reference>
<sequence>MLAVDSFVELVRKLMIVVVVATVEPDPDTGEEAAAGRVDNAASAVYDAESPVTFLQAL</sequence>
<name>A0A3D8SYX9_9HELO</name>
<dbReference type="Proteomes" id="UP000256328">
    <property type="component" value="Unassembled WGS sequence"/>
</dbReference>
<dbReference type="EMBL" id="PDLN01000003">
    <property type="protein sequence ID" value="RDW91515.1"/>
    <property type="molecule type" value="Genomic_DNA"/>
</dbReference>
<evidence type="ECO:0000313" key="2">
    <source>
        <dbReference type="Proteomes" id="UP000256328"/>
    </source>
</evidence>
<keyword evidence="2" id="KW-1185">Reference proteome</keyword>
<accession>A0A3D8SYX9</accession>